<dbReference type="InterPro" id="IPR009339">
    <property type="entry name" value="DUF998"/>
</dbReference>
<accession>A0ABS9U404</accession>
<dbReference type="Pfam" id="PF06197">
    <property type="entry name" value="DUF998"/>
    <property type="match status" value="1"/>
</dbReference>
<protein>
    <submittedName>
        <fullName evidence="2">DUF998 domain-containing protein</fullName>
    </submittedName>
</protein>
<evidence type="ECO:0000256" key="1">
    <source>
        <dbReference type="SAM" id="Phobius"/>
    </source>
</evidence>
<proteinExistence type="predicted"/>
<feature type="transmembrane region" description="Helical" evidence="1">
    <location>
        <begin position="208"/>
        <end position="227"/>
    </location>
</feature>
<feature type="transmembrane region" description="Helical" evidence="1">
    <location>
        <begin position="175"/>
        <end position="196"/>
    </location>
</feature>
<evidence type="ECO:0000313" key="2">
    <source>
        <dbReference type="EMBL" id="MCH6471427.1"/>
    </source>
</evidence>
<feature type="transmembrane region" description="Helical" evidence="1">
    <location>
        <begin position="20"/>
        <end position="40"/>
    </location>
</feature>
<sequence length="247" mass="25671">MRSRETFPAPADVRHYLGAWSAVSVVQFFVAEAVVALRWAGPTPYSRSANFISDLGALRCGLHSGREVCSPLNWLMNGSFVLQGLGMLLAAALITSTVLGVAARPTEPSPRGLTATTAARILLAAAGAGLVVVGLVPEDSIDALHLIGAGFYFGGASLALVILGAQWLAHTAAGWAVLGLGVLSLVSTVIGATTRLQVPEPGLLERFMAYPITFGIALMGAVIFAGAQRQQAEIRRLRAARPSSPAS</sequence>
<feature type="transmembrane region" description="Helical" evidence="1">
    <location>
        <begin position="143"/>
        <end position="163"/>
    </location>
</feature>
<keyword evidence="1" id="KW-1133">Transmembrane helix</keyword>
<organism evidence="2 3">
    <name type="scientific">Sinomonas terrae</name>
    <dbReference type="NCBI Taxonomy" id="2908838"/>
    <lineage>
        <taxon>Bacteria</taxon>
        <taxon>Bacillati</taxon>
        <taxon>Actinomycetota</taxon>
        <taxon>Actinomycetes</taxon>
        <taxon>Micrococcales</taxon>
        <taxon>Micrococcaceae</taxon>
        <taxon>Sinomonas</taxon>
    </lineage>
</organism>
<evidence type="ECO:0000313" key="3">
    <source>
        <dbReference type="Proteomes" id="UP001202922"/>
    </source>
</evidence>
<reference evidence="2 3" key="1">
    <citation type="submission" date="2022-03" db="EMBL/GenBank/DDBJ databases">
        <title>Sinomonas sp. isolated from a soil.</title>
        <authorList>
            <person name="Han J."/>
            <person name="Kim D.-U."/>
        </authorList>
    </citation>
    <scope>NUCLEOTIDE SEQUENCE [LARGE SCALE GENOMIC DNA]</scope>
    <source>
        <strain evidence="2 3">5-5</strain>
    </source>
</reference>
<comment type="caution">
    <text evidence="2">The sequence shown here is derived from an EMBL/GenBank/DDBJ whole genome shotgun (WGS) entry which is preliminary data.</text>
</comment>
<dbReference type="EMBL" id="JAKZBV010000001">
    <property type="protein sequence ID" value="MCH6471427.1"/>
    <property type="molecule type" value="Genomic_DNA"/>
</dbReference>
<feature type="transmembrane region" description="Helical" evidence="1">
    <location>
        <begin position="80"/>
        <end position="103"/>
    </location>
</feature>
<keyword evidence="1" id="KW-0472">Membrane</keyword>
<name>A0ABS9U404_9MICC</name>
<dbReference type="Proteomes" id="UP001202922">
    <property type="component" value="Unassembled WGS sequence"/>
</dbReference>
<dbReference type="RefSeq" id="WP_241055212.1">
    <property type="nucleotide sequence ID" value="NZ_JAKZBV010000001.1"/>
</dbReference>
<keyword evidence="3" id="KW-1185">Reference proteome</keyword>
<keyword evidence="1" id="KW-0812">Transmembrane</keyword>
<feature type="transmembrane region" description="Helical" evidence="1">
    <location>
        <begin position="115"/>
        <end position="137"/>
    </location>
</feature>
<gene>
    <name evidence="2" type="ORF">L0M17_15810</name>
</gene>